<evidence type="ECO:0000313" key="2">
    <source>
        <dbReference type="EMBL" id="MBV0934188.1"/>
    </source>
</evidence>
<reference evidence="2 3" key="1">
    <citation type="submission" date="2021-06" db="EMBL/GenBank/DDBJ databases">
        <title>Bacterium isolated from marine sediment.</title>
        <authorList>
            <person name="Zhu K.-L."/>
            <person name="Du Z.-J."/>
            <person name="Liang Q.-Y."/>
        </authorList>
    </citation>
    <scope>NUCLEOTIDE SEQUENCE [LARGE SCALE GENOMIC DNA]</scope>
    <source>
        <strain evidence="2 3">A346</strain>
    </source>
</reference>
<gene>
    <name evidence="2" type="ORF">KTN04_12645</name>
</gene>
<protein>
    <recommendedName>
        <fullName evidence="1">DUF7673 domain-containing protein</fullName>
    </recommendedName>
</protein>
<sequence>MDTAYSAGVKLLLDYALNQSGSGAKAAAQVLLSTYNSYNYHAALVDLCNLDEPGYRAALDVIRGRAETFREPHTVIENGYDLFNRLEDIWRPLQTQYRYAEKYLDRKIIRWKCPHCGASKYDYEEGSFPGRYEGRPVCDRWEDSHPELEAAVMEPQP</sequence>
<evidence type="ECO:0000313" key="3">
    <source>
        <dbReference type="Proteomes" id="UP000755551"/>
    </source>
</evidence>
<evidence type="ECO:0000259" key="1">
    <source>
        <dbReference type="Pfam" id="PF24720"/>
    </source>
</evidence>
<comment type="caution">
    <text evidence="2">The sequence shown here is derived from an EMBL/GenBank/DDBJ whole genome shotgun (WGS) entry which is preliminary data.</text>
</comment>
<dbReference type="EMBL" id="JAHQZT010000017">
    <property type="protein sequence ID" value="MBV0934188.1"/>
    <property type="molecule type" value="Genomic_DNA"/>
</dbReference>
<dbReference type="InterPro" id="IPR056090">
    <property type="entry name" value="DUF7673"/>
</dbReference>
<feature type="domain" description="DUF7673" evidence="1">
    <location>
        <begin position="9"/>
        <end position="91"/>
    </location>
</feature>
<proteinExistence type="predicted"/>
<keyword evidence="3" id="KW-1185">Reference proteome</keyword>
<accession>A0ABS6MD29</accession>
<dbReference type="Proteomes" id="UP000755551">
    <property type="component" value="Unassembled WGS sequence"/>
</dbReference>
<name>A0ABS6MD29_9GAMM</name>
<dbReference type="RefSeq" id="WP_217335595.1">
    <property type="nucleotide sequence ID" value="NZ_JAHQZT010000017.1"/>
</dbReference>
<organism evidence="2 3">
    <name type="scientific">Marinobacterium weihaiense</name>
    <dbReference type="NCBI Taxonomy" id="2851016"/>
    <lineage>
        <taxon>Bacteria</taxon>
        <taxon>Pseudomonadati</taxon>
        <taxon>Pseudomonadota</taxon>
        <taxon>Gammaproteobacteria</taxon>
        <taxon>Oceanospirillales</taxon>
        <taxon>Oceanospirillaceae</taxon>
        <taxon>Marinobacterium</taxon>
    </lineage>
</organism>
<dbReference type="Pfam" id="PF24720">
    <property type="entry name" value="DUF7673"/>
    <property type="match status" value="1"/>
</dbReference>